<evidence type="ECO:0000256" key="6">
    <source>
        <dbReference type="ARBA" id="ARBA00022989"/>
    </source>
</evidence>
<evidence type="ECO:0000256" key="7">
    <source>
        <dbReference type="ARBA" id="ARBA00023136"/>
    </source>
</evidence>
<comment type="subcellular location">
    <subcellularLocation>
        <location evidence="1 8">Cell membrane</location>
        <topology evidence="1 8">Multi-pass membrane protein</topology>
    </subcellularLocation>
</comment>
<keyword evidence="4 8" id="KW-1003">Cell membrane</keyword>
<keyword evidence="7 8" id="KW-0472">Membrane</keyword>
<protein>
    <recommendedName>
        <fullName evidence="8">Probable membrane transporter protein</fullName>
    </recommendedName>
</protein>
<keyword evidence="5 8" id="KW-0812">Transmembrane</keyword>
<keyword evidence="3" id="KW-0813">Transport</keyword>
<feature type="transmembrane region" description="Helical" evidence="8">
    <location>
        <begin position="47"/>
        <end position="74"/>
    </location>
</feature>
<evidence type="ECO:0000313" key="10">
    <source>
        <dbReference type="Proteomes" id="UP001501411"/>
    </source>
</evidence>
<feature type="transmembrane region" description="Helical" evidence="8">
    <location>
        <begin position="236"/>
        <end position="257"/>
    </location>
</feature>
<keyword evidence="6 8" id="KW-1133">Transmembrane helix</keyword>
<feature type="transmembrane region" description="Helical" evidence="8">
    <location>
        <begin position="86"/>
        <end position="105"/>
    </location>
</feature>
<feature type="transmembrane region" description="Helical" evidence="8">
    <location>
        <begin position="140"/>
        <end position="158"/>
    </location>
</feature>
<gene>
    <name evidence="9" type="ORF">GCM10023231_24330</name>
</gene>
<evidence type="ECO:0000256" key="1">
    <source>
        <dbReference type="ARBA" id="ARBA00004651"/>
    </source>
</evidence>
<comment type="caution">
    <text evidence="9">The sequence shown here is derived from an EMBL/GenBank/DDBJ whole genome shotgun (WGS) entry which is preliminary data.</text>
</comment>
<sequence length="264" mass="29155">MLINACVGTITTTTLPSSVYIFSISFIATLVRSTFGFGESLVAVPLFLLFIPLEIAVPLSVLLSITVALVVVVQDHRQIHLSSAKWLILFALLGIPIGILILLYAQAYWVKISLGALIIAYATYALYGKNTIHLKTDHKWWLFICGFLSGILGGAYGLNGPPLAIYGNMRRWTATYFRATLQAYFLPASLIGAFGYFINGLMNYTVLHYFLISLPALFPAIFLGRYLNQKFKDASFFNYVYIGLIAIGAFLIINAVFDVHPSSS</sequence>
<dbReference type="Proteomes" id="UP001501411">
    <property type="component" value="Unassembled WGS sequence"/>
</dbReference>
<evidence type="ECO:0000256" key="5">
    <source>
        <dbReference type="ARBA" id="ARBA00022692"/>
    </source>
</evidence>
<name>A0ABP9BJT1_9SPHI</name>
<feature type="transmembrane region" description="Helical" evidence="8">
    <location>
        <begin position="179"/>
        <end position="198"/>
    </location>
</feature>
<dbReference type="PANTHER" id="PTHR30269:SF37">
    <property type="entry name" value="MEMBRANE TRANSPORTER PROTEIN"/>
    <property type="match status" value="1"/>
</dbReference>
<dbReference type="PANTHER" id="PTHR30269">
    <property type="entry name" value="TRANSMEMBRANE PROTEIN YFCA"/>
    <property type="match status" value="1"/>
</dbReference>
<proteinExistence type="inferred from homology"/>
<evidence type="ECO:0000256" key="3">
    <source>
        <dbReference type="ARBA" id="ARBA00022448"/>
    </source>
</evidence>
<evidence type="ECO:0000256" key="8">
    <source>
        <dbReference type="RuleBase" id="RU363041"/>
    </source>
</evidence>
<evidence type="ECO:0000313" key="9">
    <source>
        <dbReference type="EMBL" id="GAA4795086.1"/>
    </source>
</evidence>
<evidence type="ECO:0000256" key="4">
    <source>
        <dbReference type="ARBA" id="ARBA00022475"/>
    </source>
</evidence>
<reference evidence="10" key="1">
    <citation type="journal article" date="2019" name="Int. J. Syst. Evol. Microbiol.">
        <title>The Global Catalogue of Microorganisms (GCM) 10K type strain sequencing project: providing services to taxonomists for standard genome sequencing and annotation.</title>
        <authorList>
            <consortium name="The Broad Institute Genomics Platform"/>
            <consortium name="The Broad Institute Genome Sequencing Center for Infectious Disease"/>
            <person name="Wu L."/>
            <person name="Ma J."/>
        </authorList>
    </citation>
    <scope>NUCLEOTIDE SEQUENCE [LARGE SCALE GENOMIC DNA]</scope>
    <source>
        <strain evidence="10">JCM 18200</strain>
    </source>
</reference>
<dbReference type="EMBL" id="BAABIQ010000036">
    <property type="protein sequence ID" value="GAA4795086.1"/>
    <property type="molecule type" value="Genomic_DNA"/>
</dbReference>
<organism evidence="9 10">
    <name type="scientific">Olivibacter ginsenosidimutans</name>
    <dbReference type="NCBI Taxonomy" id="1176537"/>
    <lineage>
        <taxon>Bacteria</taxon>
        <taxon>Pseudomonadati</taxon>
        <taxon>Bacteroidota</taxon>
        <taxon>Sphingobacteriia</taxon>
        <taxon>Sphingobacteriales</taxon>
        <taxon>Sphingobacteriaceae</taxon>
        <taxon>Olivibacter</taxon>
    </lineage>
</organism>
<keyword evidence="10" id="KW-1185">Reference proteome</keyword>
<dbReference type="InterPro" id="IPR052017">
    <property type="entry name" value="TSUP"/>
</dbReference>
<evidence type="ECO:0000256" key="2">
    <source>
        <dbReference type="ARBA" id="ARBA00009142"/>
    </source>
</evidence>
<accession>A0ABP9BJT1</accession>
<comment type="similarity">
    <text evidence="2 8">Belongs to the 4-toluene sulfonate uptake permease (TSUP) (TC 2.A.102) family.</text>
</comment>
<dbReference type="RefSeq" id="WP_345232061.1">
    <property type="nucleotide sequence ID" value="NZ_BAABIQ010000036.1"/>
</dbReference>
<dbReference type="InterPro" id="IPR002781">
    <property type="entry name" value="TM_pro_TauE-like"/>
</dbReference>
<dbReference type="Pfam" id="PF01925">
    <property type="entry name" value="TauE"/>
    <property type="match status" value="1"/>
</dbReference>
<feature type="transmembrane region" description="Helical" evidence="8">
    <location>
        <begin position="204"/>
        <end position="224"/>
    </location>
</feature>